<evidence type="ECO:0000256" key="1">
    <source>
        <dbReference type="SAM" id="Phobius"/>
    </source>
</evidence>
<dbReference type="EMBL" id="JAMTCK010000023">
    <property type="protein sequence ID" value="MCP2170023.1"/>
    <property type="molecule type" value="Genomic_DNA"/>
</dbReference>
<feature type="transmembrane region" description="Helical" evidence="1">
    <location>
        <begin position="282"/>
        <end position="305"/>
    </location>
</feature>
<gene>
    <name evidence="2" type="ORF">LX83_006911</name>
</gene>
<keyword evidence="1" id="KW-0472">Membrane</keyword>
<dbReference type="Proteomes" id="UP001206128">
    <property type="component" value="Unassembled WGS sequence"/>
</dbReference>
<feature type="transmembrane region" description="Helical" evidence="1">
    <location>
        <begin position="12"/>
        <end position="30"/>
    </location>
</feature>
<proteinExistence type="predicted"/>
<feature type="transmembrane region" description="Helical" evidence="1">
    <location>
        <begin position="61"/>
        <end position="83"/>
    </location>
</feature>
<keyword evidence="1" id="KW-0812">Transmembrane</keyword>
<reference evidence="2" key="1">
    <citation type="submission" date="2022-06" db="EMBL/GenBank/DDBJ databases">
        <title>Genomic Encyclopedia of Archaeal and Bacterial Type Strains, Phase II (KMG-II): from individual species to whole genera.</title>
        <authorList>
            <person name="Goeker M."/>
        </authorList>
    </citation>
    <scope>NUCLEOTIDE SEQUENCE</scope>
    <source>
        <strain evidence="2">DSM 43935</strain>
    </source>
</reference>
<protein>
    <submittedName>
        <fullName evidence="2">ABC-2 family transporter protein</fullName>
    </submittedName>
</protein>
<dbReference type="AlphaFoldDB" id="A0AAE3GPX7"/>
<evidence type="ECO:0000313" key="2">
    <source>
        <dbReference type="EMBL" id="MCP2170023.1"/>
    </source>
</evidence>
<feature type="transmembrane region" description="Helical" evidence="1">
    <location>
        <begin position="152"/>
        <end position="172"/>
    </location>
</feature>
<sequence>MIWVAWRQHRTPLLTTGGLLAAIAAVMTYHRFDMLDYLSRCAVTEQPCAGFHDRYGGYLQLIRLVLLALPALVGMFIGGPLFARDLEQDTHILSLTQSVGRTRWWATKLLVGGVPVVAMMLALGLVAAWALAPVSELAGFARMQHMVFEIQGLVLGPYTLLGLAVGATAGLLSRRTLPAMVAAVVAYVVVLAGVGVGVRPHYAEPVQAVTGVVEQGSDRIHHVETDVDRAQVLMVANSYRDQDGNPVAFSWGCLSAGAAADCPQRTGPITEVTSYQPASRFWAFQSIESGIFAALGAVVLALGWWRLRRRVW</sequence>
<feature type="transmembrane region" description="Helical" evidence="1">
    <location>
        <begin position="179"/>
        <end position="198"/>
    </location>
</feature>
<comment type="caution">
    <text evidence="2">The sequence shown here is derived from an EMBL/GenBank/DDBJ whole genome shotgun (WGS) entry which is preliminary data.</text>
</comment>
<accession>A0AAE3GPX7</accession>
<feature type="transmembrane region" description="Helical" evidence="1">
    <location>
        <begin position="104"/>
        <end position="132"/>
    </location>
</feature>
<keyword evidence="3" id="KW-1185">Reference proteome</keyword>
<keyword evidence="1" id="KW-1133">Transmembrane helix</keyword>
<name>A0AAE3GPX7_9PSEU</name>
<evidence type="ECO:0000313" key="3">
    <source>
        <dbReference type="Proteomes" id="UP001206128"/>
    </source>
</evidence>
<organism evidence="2 3">
    <name type="scientific">Goodfellowiella coeruleoviolacea</name>
    <dbReference type="NCBI Taxonomy" id="334858"/>
    <lineage>
        <taxon>Bacteria</taxon>
        <taxon>Bacillati</taxon>
        <taxon>Actinomycetota</taxon>
        <taxon>Actinomycetes</taxon>
        <taxon>Pseudonocardiales</taxon>
        <taxon>Pseudonocardiaceae</taxon>
        <taxon>Goodfellowiella</taxon>
    </lineage>
</organism>
<dbReference type="RefSeq" id="WP_253779695.1">
    <property type="nucleotide sequence ID" value="NZ_JAMTCK010000023.1"/>
</dbReference>